<evidence type="ECO:0000313" key="4">
    <source>
        <dbReference type="Proteomes" id="UP000494162"/>
    </source>
</evidence>
<dbReference type="GeneID" id="93172572"/>
<dbReference type="AlphaFoldDB" id="A0A6P2PW00"/>
<evidence type="ECO:0000313" key="2">
    <source>
        <dbReference type="EMBL" id="MDR8754820.1"/>
    </source>
</evidence>
<keyword evidence="1" id="KW-0732">Signal</keyword>
<proteinExistence type="predicted"/>
<feature type="signal peptide" evidence="1">
    <location>
        <begin position="1"/>
        <end position="30"/>
    </location>
</feature>
<reference evidence="3 4" key="2">
    <citation type="submission" date="2019-09" db="EMBL/GenBank/DDBJ databases">
        <authorList>
            <person name="Depoorter E."/>
        </authorList>
    </citation>
    <scope>NUCLEOTIDE SEQUENCE [LARGE SCALE GENOMIC DNA]</scope>
    <source>
        <strain evidence="3">LMG 26883</strain>
    </source>
</reference>
<name>A0A6P2PW00_9BURK</name>
<evidence type="ECO:0000256" key="1">
    <source>
        <dbReference type="SAM" id="SignalP"/>
    </source>
</evidence>
<sequence length="286" mass="29870">MFRFPAPPSARRVASIAVLACATFGGAASADTLHTASDIAGIALTPLGALPRSPENGSVDDFCAQYPEKKLSAAGREVAKRGWIVTSEAPLGRYRVVSFVSGMTPGTSAICFARNANLAIFSGTELVALAYTPRSAKRSLGTVDVLENGALLIQGGDGPGAPLAELHEENGGFRITAIAAERTFCHGRAVVPNVYGKPLDTARKTLIAHGWQPLRARRKPDDSDGAATLMKHGIVEVYGCSGTGMGYCSFNYRSPAGVLGTITMGGEPDRPSLNTVIDYGVTCSKP</sequence>
<reference evidence="2 5" key="1">
    <citation type="submission" date="2019-06" db="EMBL/GenBank/DDBJ databases">
        <title>Evolution of Burkholderia multivorans in the lungs of Cystic Fibrosis patients.</title>
        <authorList>
            <person name="Moreira L.M."/>
        </authorList>
    </citation>
    <scope>NUCLEOTIDE SEQUENCE [LARGE SCALE GENOMIC DNA]</scope>
    <source>
        <strain evidence="2 5">VC13239</strain>
    </source>
</reference>
<dbReference type="Proteomes" id="UP001248067">
    <property type="component" value="Unassembled WGS sequence"/>
</dbReference>
<evidence type="ECO:0000313" key="5">
    <source>
        <dbReference type="Proteomes" id="UP001248067"/>
    </source>
</evidence>
<accession>A0A6P2PW00</accession>
<feature type="chain" id="PRO_5026848238" description="Lipoprotein" evidence="1">
    <location>
        <begin position="31"/>
        <end position="286"/>
    </location>
</feature>
<evidence type="ECO:0008006" key="6">
    <source>
        <dbReference type="Google" id="ProtNLM"/>
    </source>
</evidence>
<dbReference type="EMBL" id="CABVPP010000058">
    <property type="protein sequence ID" value="VWC14384.1"/>
    <property type="molecule type" value="Genomic_DNA"/>
</dbReference>
<dbReference type="CDD" id="cd06577">
    <property type="entry name" value="PASTA_pknB"/>
    <property type="match status" value="1"/>
</dbReference>
<dbReference type="EMBL" id="VJSY01000022">
    <property type="protein sequence ID" value="MDR8754820.1"/>
    <property type="molecule type" value="Genomic_DNA"/>
</dbReference>
<keyword evidence="5" id="KW-1185">Reference proteome</keyword>
<organism evidence="3 4">
    <name type="scientific">Burkholderia pseudomultivorans</name>
    <dbReference type="NCBI Taxonomy" id="1207504"/>
    <lineage>
        <taxon>Bacteria</taxon>
        <taxon>Pseudomonadati</taxon>
        <taxon>Pseudomonadota</taxon>
        <taxon>Betaproteobacteria</taxon>
        <taxon>Burkholderiales</taxon>
        <taxon>Burkholderiaceae</taxon>
        <taxon>Burkholderia</taxon>
        <taxon>Burkholderia cepacia complex</taxon>
    </lineage>
</organism>
<protein>
    <recommendedName>
        <fullName evidence="6">Lipoprotein</fullName>
    </recommendedName>
</protein>
<gene>
    <name evidence="3" type="ORF">BPS26883_05524</name>
    <name evidence="2" type="ORF">FEQ00_03244</name>
</gene>
<dbReference type="InterPro" id="IPR005543">
    <property type="entry name" value="PASTA_dom"/>
</dbReference>
<dbReference type="Proteomes" id="UP000494162">
    <property type="component" value="Unassembled WGS sequence"/>
</dbReference>
<evidence type="ECO:0000313" key="3">
    <source>
        <dbReference type="EMBL" id="VWC14384.1"/>
    </source>
</evidence>
<dbReference type="RefSeq" id="WP_174903935.1">
    <property type="nucleotide sequence ID" value="NZ_CABVPP010000058.1"/>
</dbReference>